<protein>
    <recommendedName>
        <fullName evidence="7">Aspartate--tRNA(Asp/Asn) ligase</fullName>
        <ecNumber evidence="7">6.1.1.23</ecNumber>
    </recommendedName>
    <alternativeName>
        <fullName evidence="7">Aspartyl-tRNA synthetase</fullName>
        <shortName evidence="7">AspRS</shortName>
    </alternativeName>
    <alternativeName>
        <fullName evidence="7">Non-discriminating aspartyl-tRNA synthetase</fullName>
        <shortName evidence="7">ND-AspRS</shortName>
    </alternativeName>
</protein>
<name>A0A345ZD29_9BACT</name>
<comment type="catalytic activity">
    <reaction evidence="7">
        <text>tRNA(Asx) + L-aspartate + ATP = L-aspartyl-tRNA(Asx) + AMP + diphosphate</text>
        <dbReference type="Rhea" id="RHEA:18349"/>
        <dbReference type="Rhea" id="RHEA-COMP:9710"/>
        <dbReference type="Rhea" id="RHEA-COMP:9711"/>
        <dbReference type="ChEBI" id="CHEBI:29991"/>
        <dbReference type="ChEBI" id="CHEBI:30616"/>
        <dbReference type="ChEBI" id="CHEBI:33019"/>
        <dbReference type="ChEBI" id="CHEBI:78442"/>
        <dbReference type="ChEBI" id="CHEBI:78516"/>
        <dbReference type="ChEBI" id="CHEBI:456215"/>
        <dbReference type="EC" id="6.1.1.23"/>
    </reaction>
</comment>
<comment type="caution">
    <text evidence="7">Lacks conserved residue(s) required for the propagation of feature annotation.</text>
</comment>
<dbReference type="Pfam" id="PF00152">
    <property type="entry name" value="tRNA-synt_2"/>
    <property type="match status" value="1"/>
</dbReference>
<dbReference type="Gene3D" id="3.30.930.10">
    <property type="entry name" value="Bira Bifunctional Protein, Domain 2"/>
    <property type="match status" value="1"/>
</dbReference>
<dbReference type="NCBIfam" id="NF001750">
    <property type="entry name" value="PRK00476.1"/>
    <property type="match status" value="1"/>
</dbReference>
<keyword evidence="5 7" id="KW-0648">Protein biosynthesis</keyword>
<gene>
    <name evidence="7" type="primary">aspS</name>
    <name evidence="9" type="ORF">C0J27_03310</name>
</gene>
<dbReference type="HAMAP" id="MF_00044">
    <property type="entry name" value="Asp_tRNA_synth_type1"/>
    <property type="match status" value="1"/>
</dbReference>
<dbReference type="CDD" id="cd04317">
    <property type="entry name" value="EcAspRS_like_N"/>
    <property type="match status" value="1"/>
</dbReference>
<dbReference type="SUPFAM" id="SSF55261">
    <property type="entry name" value="GAD domain-like"/>
    <property type="match status" value="1"/>
</dbReference>
<keyword evidence="4 7" id="KW-0067">ATP-binding</keyword>
<comment type="function">
    <text evidence="7">Aspartyl-tRNA synthetase with relaxed tRNA specificity since it is able to aspartylate not only its cognate tRNA(Asp) but also tRNA(Asn). Reaction proceeds in two steps: L-aspartate is first activated by ATP to form Asp-AMP and then transferred to the acceptor end of tRNA(Asp/Asn).</text>
</comment>
<dbReference type="OrthoDB" id="9802326at2"/>
<dbReference type="InterPro" id="IPR006195">
    <property type="entry name" value="aa-tRNA-synth_II"/>
</dbReference>
<evidence type="ECO:0000256" key="3">
    <source>
        <dbReference type="ARBA" id="ARBA00022741"/>
    </source>
</evidence>
<dbReference type="GO" id="GO:0050560">
    <property type="term" value="F:aspartate-tRNA(Asn) ligase activity"/>
    <property type="evidence" value="ECO:0007669"/>
    <property type="project" value="UniProtKB-EC"/>
</dbReference>
<feature type="binding site" evidence="7">
    <location>
        <position position="229"/>
    </location>
    <ligand>
        <name>ATP</name>
        <dbReference type="ChEBI" id="CHEBI:30616"/>
    </ligand>
</feature>
<dbReference type="SUPFAM" id="SSF50249">
    <property type="entry name" value="Nucleic acid-binding proteins"/>
    <property type="match status" value="1"/>
</dbReference>
<feature type="binding site" evidence="7">
    <location>
        <begin position="531"/>
        <end position="534"/>
    </location>
    <ligand>
        <name>ATP</name>
        <dbReference type="ChEBI" id="CHEBI:30616"/>
    </ligand>
</feature>
<dbReference type="KEGG" id="cdes:C0J27_03310"/>
<dbReference type="InterPro" id="IPR004364">
    <property type="entry name" value="Aa-tRNA-synt_II"/>
</dbReference>
<dbReference type="GO" id="GO:0003676">
    <property type="term" value="F:nucleic acid binding"/>
    <property type="evidence" value="ECO:0007669"/>
    <property type="project" value="InterPro"/>
</dbReference>
<dbReference type="InterPro" id="IPR002312">
    <property type="entry name" value="Asp/Asn-tRNA-synth_IIb"/>
</dbReference>
<evidence type="ECO:0000256" key="2">
    <source>
        <dbReference type="ARBA" id="ARBA00022598"/>
    </source>
</evidence>
<dbReference type="InterPro" id="IPR047090">
    <property type="entry name" value="AspRS_core"/>
</dbReference>
<evidence type="ECO:0000313" key="9">
    <source>
        <dbReference type="EMBL" id="AXK61196.1"/>
    </source>
</evidence>
<dbReference type="PROSITE" id="PS50862">
    <property type="entry name" value="AA_TRNA_LIGASE_II"/>
    <property type="match status" value="1"/>
</dbReference>
<feature type="binding site" evidence="7">
    <location>
        <position position="486"/>
    </location>
    <ligand>
        <name>L-aspartate</name>
        <dbReference type="ChEBI" id="CHEBI:29991"/>
    </ligand>
</feature>
<sequence length="586" mass="67899">MKRTTYCGLITEQYLHQEVTLAGWVNKRRDHGGLIFVDLRDRAGIMQIVFNPDFDKQAHATAHELRSEFVILVKGKVIRRDDKLINKNIATGEFELQVTSLTILNKSKALPFALDEDLADEDTRLKYRYLDLRRPEMQKKLQLRNDILFTTREFFHKDGFIDVETPILTKNTMEGAREFIVPSRVHEHNFYSLPQSPQMYKQLLMAAGFDKYMQIARCFRDEDLRADRQPEFTQLDLEMSFIEEDDIIGVIDNYIKTLLKKVSNIDVQIPFKRISYDYAFSNFGSDKPDLRFDLKIQDFSSLFINTELKFLKTVVANGGKVGGLHVSGKVYSRSELLAWVDAAVKFGAKGLLWIRFNEDCKHESPVSNFLPDNFFEQVKEICPTLQAGDTIFLIAGEYEDAWTLLGRLRLELAQDLKIIPEHELNFSWVVDFPMFEYNKDDKRWYSKHHPFTSPQAGWENLEQKDIKARAYDIVLNGVELGGGSIRIHDSVIQKKIFNMIGMTDEVAQNYFDFLLESQELGYPPLGGIAIGIDRFVMLLTGSKSIREVIAFPKNQRGYDPMMKAPSEVEEQKLELYRLKYLPKKNK</sequence>
<dbReference type="AlphaFoldDB" id="A0A345ZD29"/>
<dbReference type="Proteomes" id="UP000254834">
    <property type="component" value="Chromosome"/>
</dbReference>
<feature type="binding site" evidence="7">
    <location>
        <position position="174"/>
    </location>
    <ligand>
        <name>L-aspartate</name>
        <dbReference type="ChEBI" id="CHEBI:29991"/>
    </ligand>
</feature>
<keyword evidence="7" id="KW-0963">Cytoplasm</keyword>
<dbReference type="Pfam" id="PF01336">
    <property type="entry name" value="tRNA_anti-codon"/>
    <property type="match status" value="1"/>
</dbReference>
<keyword evidence="3 7" id="KW-0547">Nucleotide-binding</keyword>
<feature type="region of interest" description="Aspartate" evidence="7">
    <location>
        <begin position="198"/>
        <end position="201"/>
    </location>
</feature>
<dbReference type="SUPFAM" id="SSF55681">
    <property type="entry name" value="Class II aaRS and biotin synthetases"/>
    <property type="match status" value="1"/>
</dbReference>
<keyword evidence="10" id="KW-1185">Reference proteome</keyword>
<dbReference type="EMBL" id="CP025544">
    <property type="protein sequence ID" value="AXK61196.1"/>
    <property type="molecule type" value="Genomic_DNA"/>
</dbReference>
<dbReference type="InterPro" id="IPR004524">
    <property type="entry name" value="Asp-tRNA-ligase_1"/>
</dbReference>
<comment type="subunit">
    <text evidence="7">Homodimer.</text>
</comment>
<dbReference type="InterPro" id="IPR004115">
    <property type="entry name" value="GAD-like_sf"/>
</dbReference>
<evidence type="ECO:0000256" key="1">
    <source>
        <dbReference type="ARBA" id="ARBA00006303"/>
    </source>
</evidence>
<dbReference type="InterPro" id="IPR029351">
    <property type="entry name" value="GAD_dom"/>
</dbReference>
<reference evidence="9 10" key="1">
    <citation type="submission" date="2017-12" db="EMBL/GenBank/DDBJ databases">
        <title>Chromulinavorax destructans is a abundant pathogen of dominant heterotrophic picoflagllates.</title>
        <authorList>
            <person name="Deeg C.M."/>
            <person name="Zimmer M."/>
            <person name="Suttle C.A."/>
        </authorList>
    </citation>
    <scope>NUCLEOTIDE SEQUENCE [LARGE SCALE GENOMIC DNA]</scope>
    <source>
        <strain evidence="9 10">SeV1</strain>
    </source>
</reference>
<dbReference type="PANTHER" id="PTHR22594">
    <property type="entry name" value="ASPARTYL/LYSYL-TRNA SYNTHETASE"/>
    <property type="match status" value="1"/>
</dbReference>
<dbReference type="Pfam" id="PF02938">
    <property type="entry name" value="GAD"/>
    <property type="match status" value="1"/>
</dbReference>
<comment type="similarity">
    <text evidence="1 7">Belongs to the class-II aminoacyl-tRNA synthetase family. Type 1 subfamily.</text>
</comment>
<proteinExistence type="inferred from homology"/>
<evidence type="ECO:0000259" key="8">
    <source>
        <dbReference type="PROSITE" id="PS50862"/>
    </source>
</evidence>
<dbReference type="NCBIfam" id="TIGR00459">
    <property type="entry name" value="aspS_bact"/>
    <property type="match status" value="1"/>
</dbReference>
<evidence type="ECO:0000256" key="7">
    <source>
        <dbReference type="HAMAP-Rule" id="MF_00044"/>
    </source>
</evidence>
<evidence type="ECO:0000256" key="4">
    <source>
        <dbReference type="ARBA" id="ARBA00022840"/>
    </source>
</evidence>
<feature type="domain" description="Aminoacyl-transfer RNA synthetases class-II family profile" evidence="8">
    <location>
        <begin position="141"/>
        <end position="560"/>
    </location>
</feature>
<dbReference type="GO" id="GO:0004815">
    <property type="term" value="F:aspartate-tRNA ligase activity"/>
    <property type="evidence" value="ECO:0007669"/>
    <property type="project" value="UniProtKB-UniRule"/>
</dbReference>
<dbReference type="CDD" id="cd00777">
    <property type="entry name" value="AspRS_core"/>
    <property type="match status" value="1"/>
</dbReference>
<dbReference type="InterPro" id="IPR012340">
    <property type="entry name" value="NA-bd_OB-fold"/>
</dbReference>
<dbReference type="Gene3D" id="3.30.1360.30">
    <property type="entry name" value="GAD-like domain"/>
    <property type="match status" value="1"/>
</dbReference>
<feature type="binding site" evidence="7">
    <location>
        <position position="479"/>
    </location>
    <ligand>
        <name>ATP</name>
        <dbReference type="ChEBI" id="CHEBI:30616"/>
    </ligand>
</feature>
<dbReference type="InterPro" id="IPR004365">
    <property type="entry name" value="NA-bd_OB_tRNA"/>
</dbReference>
<dbReference type="Gene3D" id="2.40.50.140">
    <property type="entry name" value="Nucleic acid-binding proteins"/>
    <property type="match status" value="1"/>
</dbReference>
<feature type="binding site" evidence="7">
    <location>
        <begin position="220"/>
        <end position="222"/>
    </location>
    <ligand>
        <name>ATP</name>
        <dbReference type="ChEBI" id="CHEBI:30616"/>
    </ligand>
</feature>
<keyword evidence="6 7" id="KW-0030">Aminoacyl-tRNA synthetase</keyword>
<dbReference type="PANTHER" id="PTHR22594:SF5">
    <property type="entry name" value="ASPARTATE--TRNA LIGASE, MITOCHONDRIAL"/>
    <property type="match status" value="1"/>
</dbReference>
<feature type="binding site" evidence="7">
    <location>
        <position position="448"/>
    </location>
    <ligand>
        <name>L-aspartate</name>
        <dbReference type="ChEBI" id="CHEBI:29991"/>
    </ligand>
</feature>
<organism evidence="9 10">
    <name type="scientific">Candidatus Chromulinivorax destructor</name>
    <dbReference type="NCBI Taxonomy" id="2066483"/>
    <lineage>
        <taxon>Bacteria</taxon>
        <taxon>Candidatus Babelota</taxon>
        <taxon>Candidatus Babeliae</taxon>
        <taxon>Candidatus Babeliales</taxon>
        <taxon>Candidatus Chromulinivoraceae</taxon>
        <taxon>Candidatus Chromulinivorax</taxon>
    </lineage>
</organism>
<dbReference type="InterPro" id="IPR045864">
    <property type="entry name" value="aa-tRNA-synth_II/BPL/LPL"/>
</dbReference>
<feature type="site" description="Important for tRNA non-discrimination" evidence="7">
    <location>
        <position position="31"/>
    </location>
</feature>
<accession>A0A345ZD29</accession>
<feature type="binding site" evidence="7">
    <location>
        <position position="220"/>
    </location>
    <ligand>
        <name>L-aspartate</name>
        <dbReference type="ChEBI" id="CHEBI:29991"/>
    </ligand>
</feature>
<evidence type="ECO:0000256" key="5">
    <source>
        <dbReference type="ARBA" id="ARBA00022917"/>
    </source>
</evidence>
<keyword evidence="2 7" id="KW-0436">Ligase</keyword>
<dbReference type="EC" id="6.1.1.23" evidence="7"/>
<dbReference type="GO" id="GO:0006422">
    <property type="term" value="P:aspartyl-tRNA aminoacylation"/>
    <property type="evidence" value="ECO:0007669"/>
    <property type="project" value="UniProtKB-UniRule"/>
</dbReference>
<dbReference type="GO" id="GO:0005524">
    <property type="term" value="F:ATP binding"/>
    <property type="evidence" value="ECO:0007669"/>
    <property type="project" value="UniProtKB-UniRule"/>
</dbReference>
<evidence type="ECO:0000313" key="10">
    <source>
        <dbReference type="Proteomes" id="UP000254834"/>
    </source>
</evidence>
<evidence type="ECO:0000256" key="6">
    <source>
        <dbReference type="ARBA" id="ARBA00023146"/>
    </source>
</evidence>
<dbReference type="GO" id="GO:0005737">
    <property type="term" value="C:cytoplasm"/>
    <property type="evidence" value="ECO:0007669"/>
    <property type="project" value="UniProtKB-SubCell"/>
</dbReference>
<comment type="subcellular location">
    <subcellularLocation>
        <location evidence="7">Cytoplasm</location>
    </subcellularLocation>
</comment>
<dbReference type="InterPro" id="IPR047089">
    <property type="entry name" value="Asp-tRNA-ligase_1_N"/>
</dbReference>
<dbReference type="PRINTS" id="PR01042">
    <property type="entry name" value="TRNASYNTHASP"/>
</dbReference>